<dbReference type="NCBIfam" id="NF002696">
    <property type="entry name" value="PRK02487.1-5"/>
    <property type="match status" value="1"/>
</dbReference>
<dbReference type="PANTHER" id="PTHR28255">
    <property type="match status" value="1"/>
</dbReference>
<dbReference type="EMBL" id="FXAY01000003">
    <property type="protein sequence ID" value="SMG38411.1"/>
    <property type="molecule type" value="Genomic_DNA"/>
</dbReference>
<name>A0A1X7KBY0_9MICO</name>
<proteinExistence type="predicted"/>
<dbReference type="PANTHER" id="PTHR28255:SF1">
    <property type="entry name" value="UPF0303 PROTEIN YBR137W"/>
    <property type="match status" value="1"/>
</dbReference>
<dbReference type="Gene3D" id="3.30.450.150">
    <property type="entry name" value="Haem-degrading domain"/>
    <property type="match status" value="1"/>
</dbReference>
<keyword evidence="2" id="KW-1185">Reference proteome</keyword>
<dbReference type="InterPro" id="IPR038084">
    <property type="entry name" value="PduO/GlcC-like_sf"/>
</dbReference>
<evidence type="ECO:0000313" key="2">
    <source>
        <dbReference type="Proteomes" id="UP000193244"/>
    </source>
</evidence>
<organism evidence="1 2">
    <name type="scientific">Agreia pratensis</name>
    <dbReference type="NCBI Taxonomy" id="150121"/>
    <lineage>
        <taxon>Bacteria</taxon>
        <taxon>Bacillati</taxon>
        <taxon>Actinomycetota</taxon>
        <taxon>Actinomycetes</taxon>
        <taxon>Micrococcales</taxon>
        <taxon>Microbacteriaceae</taxon>
        <taxon>Agreia</taxon>
    </lineage>
</organism>
<dbReference type="PIRSF" id="PIRSF008757">
    <property type="entry name" value="UCP008757"/>
    <property type="match status" value="1"/>
</dbReference>
<reference evidence="2" key="1">
    <citation type="submission" date="2017-04" db="EMBL/GenBank/DDBJ databases">
        <authorList>
            <person name="Varghese N."/>
            <person name="Submissions S."/>
        </authorList>
    </citation>
    <scope>NUCLEOTIDE SEQUENCE [LARGE SCALE GENOMIC DNA]</scope>
    <source>
        <strain evidence="2">VKM Ac-2510</strain>
    </source>
</reference>
<dbReference type="STRING" id="150121.SAMN06296010_2392"/>
<dbReference type="Proteomes" id="UP000193244">
    <property type="component" value="Unassembled WGS sequence"/>
</dbReference>
<dbReference type="AlphaFoldDB" id="A0A1X7KBY0"/>
<dbReference type="Pfam" id="PF03928">
    <property type="entry name" value="HbpS-like"/>
    <property type="match status" value="1"/>
</dbReference>
<dbReference type="InterPro" id="IPR005624">
    <property type="entry name" value="PduO/GlcC-like"/>
</dbReference>
<sequence>MTLMSAREPATPEEFAALAARIEDEVAELQLDAFGPPDALRLGLILVRRGTEGSFPIAIDIRRGEQILFHAALEGAQADNDVWIARKARSVERYGIPSLLLGTRPKIAGKRIENEGWFDQMSYAAHGGGFPVSVKGVGMVAVVTVSGLPQIDDHNLVVAGLREFVEEESR</sequence>
<gene>
    <name evidence="1" type="ORF">SAMN06296010_2392</name>
</gene>
<evidence type="ECO:0000313" key="1">
    <source>
        <dbReference type="EMBL" id="SMG38411.1"/>
    </source>
</evidence>
<dbReference type="SUPFAM" id="SSF143744">
    <property type="entry name" value="GlcG-like"/>
    <property type="match status" value="1"/>
</dbReference>
<dbReference type="InterPro" id="IPR010371">
    <property type="entry name" value="YBR137W-like"/>
</dbReference>
<protein>
    <submittedName>
        <fullName evidence="1">Uncharacterized protein, UPF0303 family</fullName>
    </submittedName>
</protein>
<accession>A0A1X7KBY0</accession>